<keyword evidence="1" id="KW-0472">Membrane</keyword>
<comment type="caution">
    <text evidence="2">The sequence shown here is derived from an EMBL/GenBank/DDBJ whole genome shotgun (WGS) entry which is preliminary data.</text>
</comment>
<dbReference type="AlphaFoldDB" id="A0A2W5K8J6"/>
<dbReference type="EMBL" id="QFPN01000010">
    <property type="protein sequence ID" value="PZQ11854.1"/>
    <property type="molecule type" value="Genomic_DNA"/>
</dbReference>
<evidence type="ECO:0000313" key="3">
    <source>
        <dbReference type="Proteomes" id="UP000249577"/>
    </source>
</evidence>
<accession>A0A2W5K8J6</accession>
<evidence type="ECO:0008006" key="4">
    <source>
        <dbReference type="Google" id="ProtNLM"/>
    </source>
</evidence>
<organism evidence="2 3">
    <name type="scientific">Ancylobacter novellus</name>
    <name type="common">Thiobacillus novellus</name>
    <dbReference type="NCBI Taxonomy" id="921"/>
    <lineage>
        <taxon>Bacteria</taxon>
        <taxon>Pseudomonadati</taxon>
        <taxon>Pseudomonadota</taxon>
        <taxon>Alphaproteobacteria</taxon>
        <taxon>Hyphomicrobiales</taxon>
        <taxon>Xanthobacteraceae</taxon>
        <taxon>Ancylobacter</taxon>
    </lineage>
</organism>
<gene>
    <name evidence="2" type="ORF">DI565_16835</name>
</gene>
<evidence type="ECO:0000256" key="1">
    <source>
        <dbReference type="SAM" id="Phobius"/>
    </source>
</evidence>
<keyword evidence="1" id="KW-1133">Transmembrane helix</keyword>
<dbReference type="InterPro" id="IPR046513">
    <property type="entry name" value="DUF6691"/>
</dbReference>
<name>A0A2W5K8J6_ANCNO</name>
<dbReference type="Pfam" id="PF20398">
    <property type="entry name" value="DUF6691"/>
    <property type="match status" value="1"/>
</dbReference>
<keyword evidence="1" id="KW-0812">Transmembrane</keyword>
<sequence>MRAARFIAACLSGVVFGFGLALSGMLDPSRVRGFLDVFGPWDPSLAFVLGGAVATAMAGAWLSRRLPRPAFDDAFHLPETGVIDDRLISGAAIFGVGWGMAGLCPGPAVASVTLGVPATLVFLAATLAGMAIHDLDPLRTRLGGGPRHS</sequence>
<dbReference type="Proteomes" id="UP000249577">
    <property type="component" value="Unassembled WGS sequence"/>
</dbReference>
<protein>
    <recommendedName>
        <fullName evidence="4">YeeE/YedE family protein</fullName>
    </recommendedName>
</protein>
<evidence type="ECO:0000313" key="2">
    <source>
        <dbReference type="EMBL" id="PZQ11854.1"/>
    </source>
</evidence>
<feature type="transmembrane region" description="Helical" evidence="1">
    <location>
        <begin position="109"/>
        <end position="132"/>
    </location>
</feature>
<feature type="transmembrane region" description="Helical" evidence="1">
    <location>
        <begin position="45"/>
        <end position="62"/>
    </location>
</feature>
<reference evidence="2 3" key="1">
    <citation type="submission" date="2017-08" db="EMBL/GenBank/DDBJ databases">
        <title>Infants hospitalized years apart are colonized by the same room-sourced microbial strains.</title>
        <authorList>
            <person name="Brooks B."/>
            <person name="Olm M.R."/>
            <person name="Firek B.A."/>
            <person name="Baker R."/>
            <person name="Thomas B.C."/>
            <person name="Morowitz M.J."/>
            <person name="Banfield J.F."/>
        </authorList>
    </citation>
    <scope>NUCLEOTIDE SEQUENCE [LARGE SCALE GENOMIC DNA]</scope>
    <source>
        <strain evidence="2">S2_005_003_R2_43</strain>
    </source>
</reference>
<proteinExistence type="predicted"/>